<organism evidence="6">
    <name type="scientific">Trepomonas sp. PC1</name>
    <dbReference type="NCBI Taxonomy" id="1076344"/>
    <lineage>
        <taxon>Eukaryota</taxon>
        <taxon>Metamonada</taxon>
        <taxon>Diplomonadida</taxon>
        <taxon>Hexamitidae</taxon>
        <taxon>Hexamitinae</taxon>
        <taxon>Trepomonas</taxon>
    </lineage>
</organism>
<dbReference type="GO" id="GO:0008270">
    <property type="term" value="F:zinc ion binding"/>
    <property type="evidence" value="ECO:0007669"/>
    <property type="project" value="UniProtKB-KW"/>
</dbReference>
<evidence type="ECO:0000256" key="4">
    <source>
        <dbReference type="PROSITE-ProRule" id="PRU00024"/>
    </source>
</evidence>
<evidence type="ECO:0000259" key="5">
    <source>
        <dbReference type="PROSITE" id="PS50119"/>
    </source>
</evidence>
<evidence type="ECO:0000256" key="1">
    <source>
        <dbReference type="ARBA" id="ARBA00022723"/>
    </source>
</evidence>
<sequence length="525" mass="59943">KLTMSRLSQVQIPSNLSSSVIQPLDERGFCDFCCKSFTTAFELPCGHCYCGECVLAIAQQENIEIPAEQLRDAAESAYLDKPQTIFIQQLSQTASQTQYLQQQPEICLQCPLCLKQISELKSVNPTRRCHSRLCQECNAAPRAVRCSQCQCELCEQCDAKLHSFSTTKSHLRTPVANAGNMVGASVQLECKSQMHQQQMQNLLLKGDQHPLYVEASNAFQQAEFYCMEDRQIICKYCKQTEFYKNKRVISLTEAVQLRVQELRQETDKCRQLTGELRNLVFKYEECDRLDDSLYQIALSELRTAKDVVMSQVAAKFDFLEQQLVKILEKRQQKCEVDKTQLQTVVGQMMDSVSKAEKHMLTRQPGVFLQEFQLLINEIQQKQKILLIDLENRTEPKRTAFPRLENLDQLKEQLQQLKFNETMSLIEQVGFQQKQNICCKNCSNVIVQNASQLKQVAKKQKGALFGLLLDTVEPDSVALETTKGQPGSRPVVCRKCGKDIGRWSQPDAVDKKFTPGYIFISQNEVK</sequence>
<name>A0A146KAV5_9EUKA</name>
<dbReference type="AlphaFoldDB" id="A0A146KAV5"/>
<dbReference type="SUPFAM" id="SSF57850">
    <property type="entry name" value="RING/U-box"/>
    <property type="match status" value="1"/>
</dbReference>
<dbReference type="InterPro" id="IPR000315">
    <property type="entry name" value="Znf_B-box"/>
</dbReference>
<keyword evidence="2 4" id="KW-0863">Zinc-finger</keyword>
<feature type="non-terminal residue" evidence="6">
    <location>
        <position position="1"/>
    </location>
</feature>
<dbReference type="PROSITE" id="PS50119">
    <property type="entry name" value="ZF_BBOX"/>
    <property type="match status" value="1"/>
</dbReference>
<dbReference type="Gene3D" id="3.30.160.60">
    <property type="entry name" value="Classic Zinc Finger"/>
    <property type="match status" value="1"/>
</dbReference>
<evidence type="ECO:0000256" key="2">
    <source>
        <dbReference type="ARBA" id="ARBA00022771"/>
    </source>
</evidence>
<reference evidence="6" key="1">
    <citation type="submission" date="2015-07" db="EMBL/GenBank/DDBJ databases">
        <title>Adaptation to a free-living lifestyle via gene acquisitions in the diplomonad Trepomonas sp. PC1.</title>
        <authorList>
            <person name="Xu F."/>
            <person name="Jerlstrom-Hultqvist J."/>
            <person name="Kolisko M."/>
            <person name="Simpson A.G.B."/>
            <person name="Roger A.J."/>
            <person name="Svard S.G."/>
            <person name="Andersson J.O."/>
        </authorList>
    </citation>
    <scope>NUCLEOTIDE SEQUENCE</scope>
    <source>
        <strain evidence="6">PC1</strain>
    </source>
</reference>
<accession>A0A146KAV5</accession>
<dbReference type="CDD" id="cd19757">
    <property type="entry name" value="Bbox1"/>
    <property type="match status" value="1"/>
</dbReference>
<feature type="domain" description="B box-type" evidence="5">
    <location>
        <begin position="129"/>
        <end position="175"/>
    </location>
</feature>
<evidence type="ECO:0000256" key="3">
    <source>
        <dbReference type="ARBA" id="ARBA00022833"/>
    </source>
</evidence>
<dbReference type="Gene3D" id="3.30.40.10">
    <property type="entry name" value="Zinc/RING finger domain, C3HC4 (zinc finger)"/>
    <property type="match status" value="1"/>
</dbReference>
<dbReference type="SUPFAM" id="SSF57845">
    <property type="entry name" value="B-box zinc-binding domain"/>
    <property type="match status" value="1"/>
</dbReference>
<evidence type="ECO:0000313" key="6">
    <source>
        <dbReference type="EMBL" id="JAP93953.1"/>
    </source>
</evidence>
<dbReference type="EMBL" id="GDID01002653">
    <property type="protein sequence ID" value="JAP93953.1"/>
    <property type="molecule type" value="Transcribed_RNA"/>
</dbReference>
<dbReference type="InterPro" id="IPR017907">
    <property type="entry name" value="Znf_RING_CS"/>
</dbReference>
<keyword evidence="3" id="KW-0862">Zinc</keyword>
<gene>
    <name evidence="6" type="ORF">TPC1_13564</name>
</gene>
<protein>
    <recommendedName>
        <fullName evidence="5">B box-type domain-containing protein</fullName>
    </recommendedName>
</protein>
<keyword evidence="1" id="KW-0479">Metal-binding</keyword>
<dbReference type="InterPro" id="IPR013083">
    <property type="entry name" value="Znf_RING/FYVE/PHD"/>
</dbReference>
<proteinExistence type="predicted"/>
<dbReference type="PROSITE" id="PS00518">
    <property type="entry name" value="ZF_RING_1"/>
    <property type="match status" value="1"/>
</dbReference>